<reference evidence="1" key="1">
    <citation type="submission" date="2020-05" db="EMBL/GenBank/DDBJ databases">
        <authorList>
            <person name="Delgado-Blas J."/>
        </authorList>
    </citation>
    <scope>NUCLEOTIDE SEQUENCE</scope>
    <source>
        <strain evidence="1">BB1453</strain>
    </source>
</reference>
<dbReference type="AlphaFoldDB" id="A0A9N8H162"/>
<evidence type="ECO:0000313" key="2">
    <source>
        <dbReference type="Proteomes" id="UP000834611"/>
    </source>
</evidence>
<dbReference type="EMBL" id="CAHPSF010000046">
    <property type="protein sequence ID" value="CAB5720904.1"/>
    <property type="molecule type" value="Genomic_DNA"/>
</dbReference>
<accession>A0A9N8H162</accession>
<sequence>MIVKLPPSAVLRAAPKNLFGFCKAFASTPPDSTRPDAGDTVLYVRASLVIESSKITTSCLCSTNLLAFSITISANWTWRAAGSSNVDATTSPRTERCISVTSSGRSSISSMIRLHSG</sequence>
<proteinExistence type="predicted"/>
<evidence type="ECO:0000313" key="1">
    <source>
        <dbReference type="EMBL" id="CAB5720904.1"/>
    </source>
</evidence>
<protein>
    <submittedName>
        <fullName evidence="1">Uncharacterized protein</fullName>
    </submittedName>
</protein>
<organism evidence="1 2">
    <name type="scientific">Providencia rettgeri</name>
    <dbReference type="NCBI Taxonomy" id="587"/>
    <lineage>
        <taxon>Bacteria</taxon>
        <taxon>Pseudomonadati</taxon>
        <taxon>Pseudomonadota</taxon>
        <taxon>Gammaproteobacteria</taxon>
        <taxon>Enterobacterales</taxon>
        <taxon>Morganellaceae</taxon>
        <taxon>Providencia</taxon>
    </lineage>
</organism>
<comment type="caution">
    <text evidence="1">The sequence shown here is derived from an EMBL/GenBank/DDBJ whole genome shotgun (WGS) entry which is preliminary data.</text>
</comment>
<name>A0A9N8H162_PRORE</name>
<dbReference type="Proteomes" id="UP000834611">
    <property type="component" value="Unassembled WGS sequence"/>
</dbReference>
<gene>
    <name evidence="1" type="ORF">GHA_04755</name>
</gene>